<keyword evidence="1" id="KW-1133">Transmembrane helix</keyword>
<keyword evidence="1" id="KW-0812">Transmembrane</keyword>
<keyword evidence="1" id="KW-0472">Membrane</keyword>
<keyword evidence="3" id="KW-1185">Reference proteome</keyword>
<accession>A0A916TYQ2</accession>
<feature type="transmembrane region" description="Helical" evidence="1">
    <location>
        <begin position="151"/>
        <end position="171"/>
    </location>
</feature>
<dbReference type="AlphaFoldDB" id="A0A916TYQ2"/>
<evidence type="ECO:0000313" key="2">
    <source>
        <dbReference type="EMBL" id="GGC52959.1"/>
    </source>
</evidence>
<feature type="transmembrane region" description="Helical" evidence="1">
    <location>
        <begin position="12"/>
        <end position="35"/>
    </location>
</feature>
<evidence type="ECO:0000313" key="3">
    <source>
        <dbReference type="Proteomes" id="UP000641514"/>
    </source>
</evidence>
<evidence type="ECO:0000256" key="1">
    <source>
        <dbReference type="SAM" id="Phobius"/>
    </source>
</evidence>
<organism evidence="2 3">
    <name type="scientific">Hoyosella rhizosphaerae</name>
    <dbReference type="NCBI Taxonomy" id="1755582"/>
    <lineage>
        <taxon>Bacteria</taxon>
        <taxon>Bacillati</taxon>
        <taxon>Actinomycetota</taxon>
        <taxon>Actinomycetes</taxon>
        <taxon>Mycobacteriales</taxon>
        <taxon>Hoyosellaceae</taxon>
        <taxon>Hoyosella</taxon>
    </lineage>
</organism>
<dbReference type="RefSeq" id="WP_188669755.1">
    <property type="nucleotide sequence ID" value="NZ_BMJH01000001.1"/>
</dbReference>
<protein>
    <submittedName>
        <fullName evidence="2">Uncharacterized protein</fullName>
    </submittedName>
</protein>
<comment type="caution">
    <text evidence="2">The sequence shown here is derived from an EMBL/GenBank/DDBJ whole genome shotgun (WGS) entry which is preliminary data.</text>
</comment>
<sequence>MSHHEKRTSTSGLVITGASALFLFLFLRLLAVSGYDWNVAFAIIHTIDLNEGFGILVGTLMGEPILTGVALAVLLPLILIRVIWPVVEGGRSSSLVLLAVVTAALASLLATYRSWWLLVTMLLATAVVALLERLRHNDQLHQAAVFVLHRVWLIASGMLLILAAIVSTPWVPLEQIDLLEGDVRGYVMETSPGFLKILTETEREFLIIPTTEVISRVEVHAH</sequence>
<dbReference type="Proteomes" id="UP000641514">
    <property type="component" value="Unassembled WGS sequence"/>
</dbReference>
<reference evidence="2" key="2">
    <citation type="submission" date="2020-09" db="EMBL/GenBank/DDBJ databases">
        <authorList>
            <person name="Sun Q."/>
            <person name="Zhou Y."/>
        </authorList>
    </citation>
    <scope>NUCLEOTIDE SEQUENCE</scope>
    <source>
        <strain evidence="2">CGMCC 1.15478</strain>
    </source>
</reference>
<feature type="transmembrane region" description="Helical" evidence="1">
    <location>
        <begin position="55"/>
        <end position="80"/>
    </location>
</feature>
<gene>
    <name evidence="2" type="ORF">GCM10011410_01600</name>
</gene>
<feature type="transmembrane region" description="Helical" evidence="1">
    <location>
        <begin position="92"/>
        <end position="109"/>
    </location>
</feature>
<name>A0A916TYQ2_9ACTN</name>
<reference evidence="2" key="1">
    <citation type="journal article" date="2014" name="Int. J. Syst. Evol. Microbiol.">
        <title>Complete genome sequence of Corynebacterium casei LMG S-19264T (=DSM 44701T), isolated from a smear-ripened cheese.</title>
        <authorList>
            <consortium name="US DOE Joint Genome Institute (JGI-PGF)"/>
            <person name="Walter F."/>
            <person name="Albersmeier A."/>
            <person name="Kalinowski J."/>
            <person name="Ruckert C."/>
        </authorList>
    </citation>
    <scope>NUCLEOTIDE SEQUENCE</scope>
    <source>
        <strain evidence="2">CGMCC 1.15478</strain>
    </source>
</reference>
<dbReference type="EMBL" id="BMJH01000001">
    <property type="protein sequence ID" value="GGC52959.1"/>
    <property type="molecule type" value="Genomic_DNA"/>
</dbReference>
<feature type="transmembrane region" description="Helical" evidence="1">
    <location>
        <begin position="115"/>
        <end position="131"/>
    </location>
</feature>
<proteinExistence type="predicted"/>